<protein>
    <submittedName>
        <fullName evidence="5">Alpha-amylase</fullName>
    </submittedName>
</protein>
<evidence type="ECO:0000256" key="3">
    <source>
        <dbReference type="ARBA" id="ARBA00023235"/>
    </source>
</evidence>
<dbReference type="Gene3D" id="3.20.20.80">
    <property type="entry name" value="Glycosidases"/>
    <property type="match status" value="1"/>
</dbReference>
<dbReference type="Gene3D" id="3.90.400.10">
    <property type="entry name" value="Oligo-1,6-glucosidase, Domain 2"/>
    <property type="match status" value="1"/>
</dbReference>
<comment type="caution">
    <text evidence="5">The sequence shown here is derived from an EMBL/GenBank/DDBJ whole genome shotgun (WGS) entry which is preliminary data.</text>
</comment>
<keyword evidence="3" id="KW-0413">Isomerase</keyword>
<dbReference type="PANTHER" id="PTHR10357:SF179">
    <property type="entry name" value="NEUTRAL AND BASIC AMINO ACID TRANSPORT PROTEIN RBAT"/>
    <property type="match status" value="1"/>
</dbReference>
<keyword evidence="6" id="KW-1185">Reference proteome</keyword>
<gene>
    <name evidence="5" type="ORF">MPHL21000_25660</name>
</gene>
<dbReference type="AlphaFoldDB" id="A0A5N5UN45"/>
<evidence type="ECO:0000259" key="4">
    <source>
        <dbReference type="SMART" id="SM00642"/>
    </source>
</evidence>
<dbReference type="CDD" id="cd11332">
    <property type="entry name" value="AmyAc_OligoGlu_TS"/>
    <property type="match status" value="1"/>
</dbReference>
<dbReference type="SMART" id="SM00642">
    <property type="entry name" value="Aamy"/>
    <property type="match status" value="1"/>
</dbReference>
<comment type="similarity">
    <text evidence="1">Belongs to the glycosyl hydrolase 13 family.</text>
</comment>
<organism evidence="5 6">
    <name type="scientific">Mycolicibacterium phlei DSM 43239 = CCUG 21000</name>
    <dbReference type="NCBI Taxonomy" id="1226750"/>
    <lineage>
        <taxon>Bacteria</taxon>
        <taxon>Bacillati</taxon>
        <taxon>Actinomycetota</taxon>
        <taxon>Actinomycetes</taxon>
        <taxon>Mycobacteriales</taxon>
        <taxon>Mycobacteriaceae</taxon>
        <taxon>Mycolicibacterium</taxon>
    </lineage>
</organism>
<dbReference type="Proteomes" id="UP000325690">
    <property type="component" value="Unassembled WGS sequence"/>
</dbReference>
<reference evidence="5 6" key="1">
    <citation type="submission" date="2012-10" db="EMBL/GenBank/DDBJ databases">
        <title>The draft sequence of the Mycobacterium pheli genome.</title>
        <authorList>
            <person name="Pettersson B.M.F."/>
            <person name="Das S."/>
            <person name="Dasgupta S."/>
            <person name="Bhattacharya A."/>
            <person name="Kirsebom L.A."/>
        </authorList>
    </citation>
    <scope>NUCLEOTIDE SEQUENCE [LARGE SCALE GENOMIC DNA]</scope>
    <source>
        <strain evidence="5 6">CCUG 21000</strain>
    </source>
</reference>
<dbReference type="SUPFAM" id="SSF51445">
    <property type="entry name" value="(Trans)glycosidases"/>
    <property type="match status" value="1"/>
</dbReference>
<dbReference type="GO" id="GO:0016853">
    <property type="term" value="F:isomerase activity"/>
    <property type="evidence" value="ECO:0007669"/>
    <property type="project" value="UniProtKB-KW"/>
</dbReference>
<dbReference type="FunFam" id="3.90.400.10:FF:000001">
    <property type="entry name" value="Maltase A3, isoform A"/>
    <property type="match status" value="1"/>
</dbReference>
<dbReference type="InterPro" id="IPR006047">
    <property type="entry name" value="GH13_cat_dom"/>
</dbReference>
<dbReference type="PANTHER" id="PTHR10357">
    <property type="entry name" value="ALPHA-AMYLASE FAMILY MEMBER"/>
    <property type="match status" value="1"/>
</dbReference>
<evidence type="ECO:0000256" key="2">
    <source>
        <dbReference type="ARBA" id="ARBA00023180"/>
    </source>
</evidence>
<dbReference type="GO" id="GO:0009313">
    <property type="term" value="P:oligosaccharide catabolic process"/>
    <property type="evidence" value="ECO:0007669"/>
    <property type="project" value="TreeGrafter"/>
</dbReference>
<accession>A0A5N5UN45</accession>
<dbReference type="InterPro" id="IPR017853">
    <property type="entry name" value="GH"/>
</dbReference>
<name>A0A5N5UN45_MYCPH</name>
<dbReference type="EMBL" id="ANBP01000056">
    <property type="protein sequence ID" value="KAB7751012.1"/>
    <property type="molecule type" value="Genomic_DNA"/>
</dbReference>
<dbReference type="Pfam" id="PF00128">
    <property type="entry name" value="Alpha-amylase"/>
    <property type="match status" value="1"/>
</dbReference>
<keyword evidence="2" id="KW-0325">Glycoprotein</keyword>
<evidence type="ECO:0000256" key="1">
    <source>
        <dbReference type="ARBA" id="ARBA00008061"/>
    </source>
</evidence>
<evidence type="ECO:0000313" key="5">
    <source>
        <dbReference type="EMBL" id="KAB7751012.1"/>
    </source>
</evidence>
<sequence length="525" mass="57777">MRNPSSGPWWANAVFYQVYPRSFCDSGGDGVGDLDGVTSRLDYLKSLGVEAIWLNPVMVSPMRDHGYDVADPRDIDLLFGDLAALDRLVTAAHARDIKVTMDLVPNHTSSAHPWFQAALAAPPGSPERGRYIFRDGAGPDGSRPPNNWLSIFGGPAWTRVTDPDGTPGQWYLHLFDASQPDLNWENPEVLADLEVTLRFWLDRGVDGFRIDVAHGMAKPPGLPDMPVTKPELLLAEMDDDPRFNNDGVHDIHRAIRRVLDDYPNAVAIGEVWVYDNEQFARYLRPDELHLGFNFRLVRAEFDALDVRAAIENAVAAVELVDAVPTWTLANHDVERPPTRYGGGLTGLARARAMALVMLALPGPVFIYNGEELGLPNVDDLPDEALQDPVWERSGHTRRGRDGCRIPIPWSGDEPPFGFSTNPHTWLPMPPAWTDLTVERQSADPSSTLALYRRAIEISCRRAEFSGSTVEWLDSPTDALVFRRGGLVCVLNAGAAPIPLPEGEVLLTSDPVADGALPPDTAAWLA</sequence>
<dbReference type="RefSeq" id="WP_061481307.1">
    <property type="nucleotide sequence ID" value="NZ_ANBO01000041.1"/>
</dbReference>
<proteinExistence type="inferred from homology"/>
<feature type="domain" description="Glycosyl hydrolase family 13 catalytic" evidence="4">
    <location>
        <begin position="17"/>
        <end position="404"/>
    </location>
</feature>
<dbReference type="GO" id="GO:0004556">
    <property type="term" value="F:alpha-amylase activity"/>
    <property type="evidence" value="ECO:0007669"/>
    <property type="project" value="TreeGrafter"/>
</dbReference>
<dbReference type="InterPro" id="IPR045857">
    <property type="entry name" value="O16G_dom_2"/>
</dbReference>
<dbReference type="GeneID" id="74303894"/>
<evidence type="ECO:0000313" key="6">
    <source>
        <dbReference type="Proteomes" id="UP000325690"/>
    </source>
</evidence>